<feature type="compositionally biased region" description="Polar residues" evidence="1">
    <location>
        <begin position="71"/>
        <end position="82"/>
    </location>
</feature>
<name>A0A3N4JB33_9PEZI</name>
<dbReference type="AlphaFoldDB" id="A0A3N4JB33"/>
<dbReference type="Proteomes" id="UP000276215">
    <property type="component" value="Unassembled WGS sequence"/>
</dbReference>
<proteinExistence type="predicted"/>
<protein>
    <submittedName>
        <fullName evidence="2">Uncharacterized protein</fullName>
    </submittedName>
</protein>
<evidence type="ECO:0000313" key="3">
    <source>
        <dbReference type="Proteomes" id="UP000276215"/>
    </source>
</evidence>
<accession>A0A3N4JB33</accession>
<sequence>MENQNQKSALLADIECLITDETLLLIAGDEVSECLVTGIIRNWSSEVARQVLQPLGFFSHERSVAGDSQAVAPTNPVSNASIPTEGLGSYESDIPMSDGLILNPFPSGSTQRSSGISETEGEVIATVEAATNEDLQTIDAVNPITNLLDLGLQQKRGTQDRVVKSSLWAKRIRKSYLPCPLPDTLLTKICILHSNGKFKYLEERELSVDNDWNSNEAYAILKLNDNENDYLDNLAYNCLKPQTLLLVMELLVQISHHKISGQPEQPSHVSLVPALLIEGASLLEQDMIPRVLATTQRAHEYIMKYSFDAYEARLHLMLAYITLHVTLECIITPFLIKENSEMNTRQIKGLKWKFYFEKLGGEKGLGCKLQKLKDNVGYGKILWTWVTDCGIVWLPTLASLDHAITIFIKANPLNSMHSKVVGNKLATQEIWAAFLKAMAPVVLNLLFSITSPPFTMSDLLRLYFHQPQINQSATRFREVVISSNYNEILYTMADQEPNLILFKDCIKGTIFESLDIEPTQTPTICYPPTQVTKVNLIN</sequence>
<evidence type="ECO:0000313" key="2">
    <source>
        <dbReference type="EMBL" id="RPA95436.1"/>
    </source>
</evidence>
<dbReference type="EMBL" id="ML120426">
    <property type="protein sequence ID" value="RPA95436.1"/>
    <property type="molecule type" value="Genomic_DNA"/>
</dbReference>
<evidence type="ECO:0000256" key="1">
    <source>
        <dbReference type="SAM" id="MobiDB-lite"/>
    </source>
</evidence>
<reference evidence="2 3" key="1">
    <citation type="journal article" date="2018" name="Nat. Ecol. Evol.">
        <title>Pezizomycetes genomes reveal the molecular basis of ectomycorrhizal truffle lifestyle.</title>
        <authorList>
            <person name="Murat C."/>
            <person name="Payen T."/>
            <person name="Noel B."/>
            <person name="Kuo A."/>
            <person name="Morin E."/>
            <person name="Chen J."/>
            <person name="Kohler A."/>
            <person name="Krizsan K."/>
            <person name="Balestrini R."/>
            <person name="Da Silva C."/>
            <person name="Montanini B."/>
            <person name="Hainaut M."/>
            <person name="Levati E."/>
            <person name="Barry K.W."/>
            <person name="Belfiori B."/>
            <person name="Cichocki N."/>
            <person name="Clum A."/>
            <person name="Dockter R.B."/>
            <person name="Fauchery L."/>
            <person name="Guy J."/>
            <person name="Iotti M."/>
            <person name="Le Tacon F."/>
            <person name="Lindquist E.A."/>
            <person name="Lipzen A."/>
            <person name="Malagnac F."/>
            <person name="Mello A."/>
            <person name="Molinier V."/>
            <person name="Miyauchi S."/>
            <person name="Poulain J."/>
            <person name="Riccioni C."/>
            <person name="Rubini A."/>
            <person name="Sitrit Y."/>
            <person name="Splivallo R."/>
            <person name="Traeger S."/>
            <person name="Wang M."/>
            <person name="Zifcakova L."/>
            <person name="Wipf D."/>
            <person name="Zambonelli A."/>
            <person name="Paolocci F."/>
            <person name="Nowrousian M."/>
            <person name="Ottonello S."/>
            <person name="Baldrian P."/>
            <person name="Spatafora J.W."/>
            <person name="Henrissat B."/>
            <person name="Nagy L.G."/>
            <person name="Aury J.M."/>
            <person name="Wincker P."/>
            <person name="Grigoriev I.V."/>
            <person name="Bonfante P."/>
            <person name="Martin F.M."/>
        </authorList>
    </citation>
    <scope>NUCLEOTIDE SEQUENCE [LARGE SCALE GENOMIC DNA]</scope>
    <source>
        <strain evidence="2 3">120613-1</strain>
    </source>
</reference>
<keyword evidence="3" id="KW-1185">Reference proteome</keyword>
<organism evidence="2 3">
    <name type="scientific">Choiromyces venosus 120613-1</name>
    <dbReference type="NCBI Taxonomy" id="1336337"/>
    <lineage>
        <taxon>Eukaryota</taxon>
        <taxon>Fungi</taxon>
        <taxon>Dikarya</taxon>
        <taxon>Ascomycota</taxon>
        <taxon>Pezizomycotina</taxon>
        <taxon>Pezizomycetes</taxon>
        <taxon>Pezizales</taxon>
        <taxon>Tuberaceae</taxon>
        <taxon>Choiromyces</taxon>
    </lineage>
</organism>
<feature type="region of interest" description="Disordered" evidence="1">
    <location>
        <begin position="69"/>
        <end position="88"/>
    </location>
</feature>
<dbReference type="OrthoDB" id="5501945at2759"/>
<gene>
    <name evidence="2" type="ORF">L873DRAFT_1320218</name>
</gene>